<gene>
    <name evidence="4" type="ORF">Slati_0186100</name>
</gene>
<accession>A0AAW2YAX7</accession>
<evidence type="ECO:0000256" key="1">
    <source>
        <dbReference type="SAM" id="MobiDB-lite"/>
    </source>
</evidence>
<dbReference type="SUPFAM" id="SSF56672">
    <property type="entry name" value="DNA/RNA polymerases"/>
    <property type="match status" value="1"/>
</dbReference>
<evidence type="ECO:0000259" key="3">
    <source>
        <dbReference type="Pfam" id="PF14244"/>
    </source>
</evidence>
<dbReference type="InterPro" id="IPR029472">
    <property type="entry name" value="Copia-like_N"/>
</dbReference>
<dbReference type="Pfam" id="PF14244">
    <property type="entry name" value="Retrotran_gag_3"/>
    <property type="match status" value="1"/>
</dbReference>
<comment type="caution">
    <text evidence="4">The sequence shown here is derived from an EMBL/GenBank/DDBJ whole genome shotgun (WGS) entry which is preliminary data.</text>
</comment>
<organism evidence="4">
    <name type="scientific">Sesamum latifolium</name>
    <dbReference type="NCBI Taxonomy" id="2727402"/>
    <lineage>
        <taxon>Eukaryota</taxon>
        <taxon>Viridiplantae</taxon>
        <taxon>Streptophyta</taxon>
        <taxon>Embryophyta</taxon>
        <taxon>Tracheophyta</taxon>
        <taxon>Spermatophyta</taxon>
        <taxon>Magnoliopsida</taxon>
        <taxon>eudicotyledons</taxon>
        <taxon>Gunneridae</taxon>
        <taxon>Pentapetalae</taxon>
        <taxon>asterids</taxon>
        <taxon>lamiids</taxon>
        <taxon>Lamiales</taxon>
        <taxon>Pedaliaceae</taxon>
        <taxon>Sesamum</taxon>
    </lineage>
</organism>
<dbReference type="AlphaFoldDB" id="A0AAW2YAX7"/>
<name>A0AAW2YAX7_9LAMI</name>
<dbReference type="EMBL" id="JACGWN010000001">
    <property type="protein sequence ID" value="KAL0462985.1"/>
    <property type="molecule type" value="Genomic_DNA"/>
</dbReference>
<dbReference type="InterPro" id="IPR013103">
    <property type="entry name" value="RVT_2"/>
</dbReference>
<reference evidence="4" key="2">
    <citation type="journal article" date="2024" name="Plant">
        <title>Genomic evolution and insights into agronomic trait innovations of Sesamum species.</title>
        <authorList>
            <person name="Miao H."/>
            <person name="Wang L."/>
            <person name="Qu L."/>
            <person name="Liu H."/>
            <person name="Sun Y."/>
            <person name="Le M."/>
            <person name="Wang Q."/>
            <person name="Wei S."/>
            <person name="Zheng Y."/>
            <person name="Lin W."/>
            <person name="Duan Y."/>
            <person name="Cao H."/>
            <person name="Xiong S."/>
            <person name="Wang X."/>
            <person name="Wei L."/>
            <person name="Li C."/>
            <person name="Ma Q."/>
            <person name="Ju M."/>
            <person name="Zhao R."/>
            <person name="Li G."/>
            <person name="Mu C."/>
            <person name="Tian Q."/>
            <person name="Mei H."/>
            <person name="Zhang T."/>
            <person name="Gao T."/>
            <person name="Zhang H."/>
        </authorList>
    </citation>
    <scope>NUCLEOTIDE SEQUENCE</scope>
    <source>
        <strain evidence="4">KEN1</strain>
    </source>
</reference>
<protein>
    <submittedName>
        <fullName evidence="4">Retrovirus-related Pol polyprotein from transposon RE1</fullName>
    </submittedName>
</protein>
<dbReference type="CDD" id="cd09272">
    <property type="entry name" value="RNase_HI_RT_Ty1"/>
    <property type="match status" value="1"/>
</dbReference>
<feature type="region of interest" description="Disordered" evidence="1">
    <location>
        <begin position="122"/>
        <end position="142"/>
    </location>
</feature>
<feature type="domain" description="Reverse transcriptase Ty1/copia-type" evidence="2">
    <location>
        <begin position="217"/>
        <end position="361"/>
    </location>
</feature>
<dbReference type="Pfam" id="PF07727">
    <property type="entry name" value="RVT_2"/>
    <property type="match status" value="1"/>
</dbReference>
<evidence type="ECO:0000313" key="4">
    <source>
        <dbReference type="EMBL" id="KAL0462985.1"/>
    </source>
</evidence>
<dbReference type="InterPro" id="IPR043502">
    <property type="entry name" value="DNA/RNA_pol_sf"/>
</dbReference>
<reference evidence="4" key="1">
    <citation type="submission" date="2020-06" db="EMBL/GenBank/DDBJ databases">
        <authorList>
            <person name="Li T."/>
            <person name="Hu X."/>
            <person name="Zhang T."/>
            <person name="Song X."/>
            <person name="Zhang H."/>
            <person name="Dai N."/>
            <person name="Sheng W."/>
            <person name="Hou X."/>
            <person name="Wei L."/>
        </authorList>
    </citation>
    <scope>NUCLEOTIDE SEQUENCE</scope>
    <source>
        <strain evidence="4">KEN1</strain>
        <tissue evidence="4">Leaf</tissue>
    </source>
</reference>
<sequence length="626" mass="69407">MAETSYTPDDRQVLPEMLQLHGSDHPRIVLVSAPLTGNNYLNWSFGIKRALRAKMKLEFIDGTSVKPNAGMNGVFAGYGTDILSSWIVDTGATNHMCASSFSDFEPAPSFAGDHTPPLPLVPASSETQPPISHVPDPPVPLRMSQRVTSKPSWLNDYECHCIPSTSTFCIPHSYSNAHMSFVANLSALQEPKSYFQASKDKNWVDAMNQELQALEKNETWSLTSLPPGKRPIGSRWVFKLKLNPDGSIQRYKARLVAKGYNQIEGVDYYDSFSPVAKSVTVRIFLALVATKSWPLLQLDVNNAFLHGKLDEEVYMDLPKGFTGAQPGQVCKLRKSLYGLKQTSRQWNLELTNKLLEFGFVNPAMNTICSSSVLGQSSLPCWSTYLGQAKYFLRLELARSSHGLHVTQHKYLKDILADTSMLDAKPAPTPFPSGLKLVLEDGALLPDPNRYRRLVGRLLYLGFTRPDIAFANQQLSQFLQAPRTSHSDAALHVLRYLKGTPSTGLFFSSVSSTNLTSYADASWDSCLDSRRSITGYCVFLGSSLISWKTKKQATAALHITANLVFHERTKHLDIDCHLVCDQFKLGFITSSHIPGHAHIADFFTKSLPVGDFTRFLSKMGLSSGAPF</sequence>
<proteinExistence type="predicted"/>
<evidence type="ECO:0000259" key="2">
    <source>
        <dbReference type="Pfam" id="PF07727"/>
    </source>
</evidence>
<dbReference type="PANTHER" id="PTHR11439">
    <property type="entry name" value="GAG-POL-RELATED RETROTRANSPOSON"/>
    <property type="match status" value="1"/>
</dbReference>
<dbReference type="PANTHER" id="PTHR11439:SF465">
    <property type="entry name" value="REVERSE TRANSCRIPTASE TY1_COPIA-TYPE DOMAIN-CONTAINING PROTEIN"/>
    <property type="match status" value="1"/>
</dbReference>
<feature type="domain" description="Retrotransposon Copia-like N-terminal" evidence="3">
    <location>
        <begin position="21"/>
        <end position="68"/>
    </location>
</feature>